<organism evidence="1 2">
    <name type="scientific">Caerostris extrusa</name>
    <name type="common">Bark spider</name>
    <name type="synonym">Caerostris bankana</name>
    <dbReference type="NCBI Taxonomy" id="172846"/>
    <lineage>
        <taxon>Eukaryota</taxon>
        <taxon>Metazoa</taxon>
        <taxon>Ecdysozoa</taxon>
        <taxon>Arthropoda</taxon>
        <taxon>Chelicerata</taxon>
        <taxon>Arachnida</taxon>
        <taxon>Araneae</taxon>
        <taxon>Araneomorphae</taxon>
        <taxon>Entelegynae</taxon>
        <taxon>Araneoidea</taxon>
        <taxon>Araneidae</taxon>
        <taxon>Caerostris</taxon>
    </lineage>
</organism>
<accession>A0AAV4NYL9</accession>
<protein>
    <submittedName>
        <fullName evidence="1">Uncharacterized protein</fullName>
    </submittedName>
</protein>
<proteinExistence type="predicted"/>
<reference evidence="1 2" key="1">
    <citation type="submission" date="2021-06" db="EMBL/GenBank/DDBJ databases">
        <title>Caerostris extrusa draft genome.</title>
        <authorList>
            <person name="Kono N."/>
            <person name="Arakawa K."/>
        </authorList>
    </citation>
    <scope>NUCLEOTIDE SEQUENCE [LARGE SCALE GENOMIC DNA]</scope>
</reference>
<evidence type="ECO:0000313" key="2">
    <source>
        <dbReference type="Proteomes" id="UP001054945"/>
    </source>
</evidence>
<gene>
    <name evidence="1" type="ORF">CEXT_250691</name>
</gene>
<sequence>MQFLNNLTLPSSSTCQDSLQRRRALVRKRNRNDRRIYFGKQVRMERDCEVPGVFYSKSLIAIERDFIPGYLNSNFPE</sequence>
<dbReference type="AlphaFoldDB" id="A0AAV4NYL9"/>
<keyword evidence="2" id="KW-1185">Reference proteome</keyword>
<evidence type="ECO:0000313" key="1">
    <source>
        <dbReference type="EMBL" id="GIX88631.1"/>
    </source>
</evidence>
<dbReference type="Proteomes" id="UP001054945">
    <property type="component" value="Unassembled WGS sequence"/>
</dbReference>
<comment type="caution">
    <text evidence="1">The sequence shown here is derived from an EMBL/GenBank/DDBJ whole genome shotgun (WGS) entry which is preliminary data.</text>
</comment>
<name>A0AAV4NYL9_CAEEX</name>
<dbReference type="EMBL" id="BPLR01021343">
    <property type="protein sequence ID" value="GIX88631.1"/>
    <property type="molecule type" value="Genomic_DNA"/>
</dbReference>